<evidence type="ECO:0000313" key="1">
    <source>
        <dbReference type="EMBL" id="SVA91144.1"/>
    </source>
</evidence>
<accession>A0A381ZPV3</accession>
<dbReference type="EMBL" id="UINC01022141">
    <property type="protein sequence ID" value="SVA91144.1"/>
    <property type="molecule type" value="Genomic_DNA"/>
</dbReference>
<gene>
    <name evidence="1" type="ORF">METZ01_LOCUS143998</name>
</gene>
<protein>
    <submittedName>
        <fullName evidence="1">Uncharacterized protein</fullName>
    </submittedName>
</protein>
<dbReference type="AlphaFoldDB" id="A0A381ZPV3"/>
<sequence length="111" mass="12496">MRFLCIPAIMIGILCGQDEADSVEVHPCDSPLIQQTKGADKQPLKLRQMLPYAIDVIKCRLSKRGKNAANIRDVRNKNMAYRDAQQFKSFSSTCAYCATVMVVVFYLSSIF</sequence>
<organism evidence="1">
    <name type="scientific">marine metagenome</name>
    <dbReference type="NCBI Taxonomy" id="408172"/>
    <lineage>
        <taxon>unclassified sequences</taxon>
        <taxon>metagenomes</taxon>
        <taxon>ecological metagenomes</taxon>
    </lineage>
</organism>
<proteinExistence type="predicted"/>
<reference evidence="1" key="1">
    <citation type="submission" date="2018-05" db="EMBL/GenBank/DDBJ databases">
        <authorList>
            <person name="Lanie J.A."/>
            <person name="Ng W.-L."/>
            <person name="Kazmierczak K.M."/>
            <person name="Andrzejewski T.M."/>
            <person name="Davidsen T.M."/>
            <person name="Wayne K.J."/>
            <person name="Tettelin H."/>
            <person name="Glass J.I."/>
            <person name="Rusch D."/>
            <person name="Podicherti R."/>
            <person name="Tsui H.-C.T."/>
            <person name="Winkler M.E."/>
        </authorList>
    </citation>
    <scope>NUCLEOTIDE SEQUENCE</scope>
</reference>
<name>A0A381ZPV3_9ZZZZ</name>